<dbReference type="EMBL" id="LR743597">
    <property type="protein sequence ID" value="CAA2627792.1"/>
    <property type="molecule type" value="Genomic_DNA"/>
</dbReference>
<proteinExistence type="predicted"/>
<evidence type="ECO:0000313" key="1">
    <source>
        <dbReference type="EMBL" id="CAA2627792.1"/>
    </source>
</evidence>
<dbReference type="Gene3D" id="1.25.40.10">
    <property type="entry name" value="Tetratricopeptide repeat domain"/>
    <property type="match status" value="1"/>
</dbReference>
<keyword evidence="2" id="KW-1185">Reference proteome</keyword>
<dbReference type="Proteomes" id="UP001189122">
    <property type="component" value="Unassembled WGS sequence"/>
</dbReference>
<dbReference type="EMBL" id="CACRZD030000010">
    <property type="protein sequence ID" value="CAA6667049.1"/>
    <property type="molecule type" value="Genomic_DNA"/>
</dbReference>
<dbReference type="InterPro" id="IPR011990">
    <property type="entry name" value="TPR-like_helical_dom_sf"/>
</dbReference>
<dbReference type="PANTHER" id="PTHR26312:SF123">
    <property type="entry name" value="TETRATRICOPEPTIDE REPEAT (TPR)-LIKE SUPERFAMILY PROTEIN"/>
    <property type="match status" value="1"/>
</dbReference>
<gene>
    <name evidence="1" type="ORF">SI7747_10013442</name>
</gene>
<dbReference type="AlphaFoldDB" id="A0A7I8JAC8"/>
<organism evidence="1">
    <name type="scientific">Spirodela intermedia</name>
    <name type="common">Intermediate duckweed</name>
    <dbReference type="NCBI Taxonomy" id="51605"/>
    <lineage>
        <taxon>Eukaryota</taxon>
        <taxon>Viridiplantae</taxon>
        <taxon>Streptophyta</taxon>
        <taxon>Embryophyta</taxon>
        <taxon>Tracheophyta</taxon>
        <taxon>Spermatophyta</taxon>
        <taxon>Magnoliopsida</taxon>
        <taxon>Liliopsida</taxon>
        <taxon>Araceae</taxon>
        <taxon>Lemnoideae</taxon>
        <taxon>Spirodela</taxon>
    </lineage>
</organism>
<protein>
    <submittedName>
        <fullName evidence="1">Uncharacterized protein</fullName>
    </submittedName>
</protein>
<sequence length="146" mass="16757">MLKADPGNPLLLRNYGIFLHEVHTADSLDAVGAEDCYARAILGDPGDGELLSLYGNLIWEASGDEIRAERYLERAVEASLKTPLRYLCCRHVLGAYAHFLWTPRMEKRKRRLRSLRCHRPRAWWKRAEKGSYGCWYVYALCDGNGN</sequence>
<name>A0A7I8JAC8_SPIIN</name>
<reference evidence="1 2" key="1">
    <citation type="submission" date="2019-12" db="EMBL/GenBank/DDBJ databases">
        <authorList>
            <person name="Scholz U."/>
            <person name="Mascher M."/>
            <person name="Fiebig A."/>
        </authorList>
    </citation>
    <scope>NUCLEOTIDE SEQUENCE</scope>
</reference>
<accession>A0A7I8JAC8</accession>
<dbReference type="PANTHER" id="PTHR26312">
    <property type="entry name" value="TETRATRICOPEPTIDE REPEAT PROTEIN 5"/>
    <property type="match status" value="1"/>
</dbReference>
<evidence type="ECO:0000313" key="2">
    <source>
        <dbReference type="Proteomes" id="UP001189122"/>
    </source>
</evidence>